<gene>
    <name evidence="2" type="ORF">BKH30_09110</name>
</gene>
<feature type="domain" description="Transposase IS4-like" evidence="1">
    <location>
        <begin position="5"/>
        <end position="118"/>
    </location>
</feature>
<evidence type="ECO:0000313" key="3">
    <source>
        <dbReference type="Proteomes" id="UP000186855"/>
    </source>
</evidence>
<name>A0A1Q8VRW9_9ACTO</name>
<dbReference type="GO" id="GO:0006313">
    <property type="term" value="P:DNA transposition"/>
    <property type="evidence" value="ECO:0007669"/>
    <property type="project" value="InterPro"/>
</dbReference>
<dbReference type="EMBL" id="MSKI01000105">
    <property type="protein sequence ID" value="OLO50834.1"/>
    <property type="molecule type" value="Genomic_DNA"/>
</dbReference>
<comment type="caution">
    <text evidence="2">The sequence shown here is derived from an EMBL/GenBank/DDBJ whole genome shotgun (WGS) entry which is preliminary data.</text>
</comment>
<dbReference type="GO" id="GO:0004803">
    <property type="term" value="F:transposase activity"/>
    <property type="evidence" value="ECO:0007669"/>
    <property type="project" value="InterPro"/>
</dbReference>
<proteinExistence type="predicted"/>
<dbReference type="Proteomes" id="UP000186855">
    <property type="component" value="Unassembled WGS sequence"/>
</dbReference>
<organism evidence="2 3">
    <name type="scientific">Actinomyces oris</name>
    <dbReference type="NCBI Taxonomy" id="544580"/>
    <lineage>
        <taxon>Bacteria</taxon>
        <taxon>Bacillati</taxon>
        <taxon>Actinomycetota</taxon>
        <taxon>Actinomycetes</taxon>
        <taxon>Actinomycetales</taxon>
        <taxon>Actinomycetaceae</taxon>
        <taxon>Actinomyces</taxon>
    </lineage>
</organism>
<dbReference type="Pfam" id="PF01609">
    <property type="entry name" value="DDE_Tnp_1"/>
    <property type="match status" value="1"/>
</dbReference>
<dbReference type="InterPro" id="IPR002559">
    <property type="entry name" value="Transposase_11"/>
</dbReference>
<evidence type="ECO:0000259" key="1">
    <source>
        <dbReference type="Pfam" id="PF01609"/>
    </source>
</evidence>
<evidence type="ECO:0000313" key="2">
    <source>
        <dbReference type="EMBL" id="OLO50834.1"/>
    </source>
</evidence>
<protein>
    <recommendedName>
        <fullName evidence="1">Transposase IS4-like domain-containing protein</fullName>
    </recommendedName>
</protein>
<accession>A0A1Q8VRW9</accession>
<dbReference type="AlphaFoldDB" id="A0A1Q8VRW9"/>
<reference evidence="2 3" key="1">
    <citation type="submission" date="2016-12" db="EMBL/GenBank/DDBJ databases">
        <title>Genomic comparison of strains in the 'Actinomyces naeslundii' group.</title>
        <authorList>
            <person name="Mughal S.R."/>
            <person name="Do T."/>
            <person name="Gilbert S.C."/>
            <person name="Witherden E.A."/>
            <person name="Didelot X."/>
            <person name="Beighton D."/>
        </authorList>
    </citation>
    <scope>NUCLEOTIDE SEQUENCE [LARGE SCALE GENOMIC DNA]</scope>
    <source>
        <strain evidence="2 3">S24V</strain>
    </source>
</reference>
<sequence>MCTVHGLAVAWALTSPSQDEREVLRSMLEHLAPTSAHTIIADKGYRSKDLEDDPNQAGLTLLHPAARNQTPRPGAGLLRPLRQRIESVFDTLTDQLERHNGRTPTAVTARVAQRILALTAAIWHNDKTGNPHLRSLTPYDH</sequence>
<dbReference type="GO" id="GO:0003677">
    <property type="term" value="F:DNA binding"/>
    <property type="evidence" value="ECO:0007669"/>
    <property type="project" value="InterPro"/>
</dbReference>